<organism evidence="2 3">
    <name type="scientific">Tuber aestivum</name>
    <name type="common">summer truffle</name>
    <dbReference type="NCBI Taxonomy" id="59557"/>
    <lineage>
        <taxon>Eukaryota</taxon>
        <taxon>Fungi</taxon>
        <taxon>Dikarya</taxon>
        <taxon>Ascomycota</taxon>
        <taxon>Pezizomycotina</taxon>
        <taxon>Pezizomycetes</taxon>
        <taxon>Pezizales</taxon>
        <taxon>Tuberaceae</taxon>
        <taxon>Tuber</taxon>
    </lineage>
</organism>
<reference evidence="2" key="1">
    <citation type="submission" date="2015-10" db="EMBL/GenBank/DDBJ databases">
        <authorList>
            <person name="Regsiter A."/>
            <person name="william w."/>
        </authorList>
    </citation>
    <scope>NUCLEOTIDE SEQUENCE</scope>
    <source>
        <strain evidence="2">Montdore</strain>
    </source>
</reference>
<keyword evidence="3" id="KW-1185">Reference proteome</keyword>
<feature type="region of interest" description="Disordered" evidence="1">
    <location>
        <begin position="15"/>
        <end position="38"/>
    </location>
</feature>
<feature type="compositionally biased region" description="Pro residues" evidence="1">
    <location>
        <begin position="23"/>
        <end position="38"/>
    </location>
</feature>
<evidence type="ECO:0000313" key="3">
    <source>
        <dbReference type="Proteomes" id="UP001412239"/>
    </source>
</evidence>
<accession>A0A292PK60</accession>
<protein>
    <submittedName>
        <fullName evidence="2">Uncharacterized protein</fullName>
    </submittedName>
</protein>
<evidence type="ECO:0000256" key="1">
    <source>
        <dbReference type="SAM" id="MobiDB-lite"/>
    </source>
</evidence>
<sequence>MEVMIRNLLALPDRSEPLRHLPPRPIPTPRTHPTPPPATLQVWTSPQTPGMFERRAKQLLPTRRPNNHLSRLALRKCPMDLISAWREHGNRESSAQVPRIKSSISGSELYRFDGGGLQSRESGSHQSVPEIEHWGN</sequence>
<proteinExistence type="predicted"/>
<dbReference type="Proteomes" id="UP001412239">
    <property type="component" value="Unassembled WGS sequence"/>
</dbReference>
<dbReference type="EMBL" id="LN891166">
    <property type="protein sequence ID" value="CUS07886.1"/>
    <property type="molecule type" value="Genomic_DNA"/>
</dbReference>
<evidence type="ECO:0000313" key="2">
    <source>
        <dbReference type="EMBL" id="CUS07886.1"/>
    </source>
</evidence>
<name>A0A292PK60_9PEZI</name>
<feature type="region of interest" description="Disordered" evidence="1">
    <location>
        <begin position="112"/>
        <end position="136"/>
    </location>
</feature>
<gene>
    <name evidence="2" type="ORF">GSTUAT00008022001</name>
</gene>
<dbReference type="AlphaFoldDB" id="A0A292PK60"/>